<dbReference type="PANTHER" id="PTHR43877:SF2">
    <property type="entry name" value="AMINOALKYLPHOSPHONATE N-ACETYLTRANSFERASE-RELATED"/>
    <property type="match status" value="1"/>
</dbReference>
<dbReference type="PROSITE" id="PS51186">
    <property type="entry name" value="GNAT"/>
    <property type="match status" value="1"/>
</dbReference>
<proteinExistence type="predicted"/>
<keyword evidence="5" id="KW-1185">Reference proteome</keyword>
<keyword evidence="1 4" id="KW-0808">Transferase</keyword>
<dbReference type="GO" id="GO:0016747">
    <property type="term" value="F:acyltransferase activity, transferring groups other than amino-acyl groups"/>
    <property type="evidence" value="ECO:0007669"/>
    <property type="project" value="InterPro"/>
</dbReference>
<dbReference type="EMBL" id="RSEC01000066">
    <property type="protein sequence ID" value="RSD07356.1"/>
    <property type="molecule type" value="Genomic_DNA"/>
</dbReference>
<evidence type="ECO:0000313" key="4">
    <source>
        <dbReference type="EMBL" id="RSD07356.1"/>
    </source>
</evidence>
<dbReference type="InterPro" id="IPR000182">
    <property type="entry name" value="GNAT_dom"/>
</dbReference>
<evidence type="ECO:0000256" key="1">
    <source>
        <dbReference type="ARBA" id="ARBA00022679"/>
    </source>
</evidence>
<protein>
    <submittedName>
        <fullName evidence="4">GNAT family N-acetyltransferase</fullName>
    </submittedName>
</protein>
<comment type="caution">
    <text evidence="4">The sequence shown here is derived from an EMBL/GenBank/DDBJ whole genome shotgun (WGS) entry which is preliminary data.</text>
</comment>
<feature type="domain" description="N-acetyltransferase" evidence="3">
    <location>
        <begin position="1"/>
        <end position="156"/>
    </location>
</feature>
<organism evidence="4 5">
    <name type="scientific">Amycolatopsis eburnea</name>
    <dbReference type="NCBI Taxonomy" id="2267691"/>
    <lineage>
        <taxon>Bacteria</taxon>
        <taxon>Bacillati</taxon>
        <taxon>Actinomycetota</taxon>
        <taxon>Actinomycetes</taxon>
        <taxon>Pseudonocardiales</taxon>
        <taxon>Pseudonocardiaceae</taxon>
        <taxon>Amycolatopsis</taxon>
    </lineage>
</organism>
<name>A0A427SU92_9PSEU</name>
<dbReference type="AlphaFoldDB" id="A0A427SU92"/>
<sequence length="159" mass="16942">MTVSVCAPGDVPALVASAAALFEEDGGRRDPFMDTGWPAREGEAYYASLVADPACLCLLAAGGHLIGRLRPPDPLRPGAVSAVLESMRVGPEHRRSGAGAALVEAFLGWARDRGANDVKVTAYAANHGALEFYRAQGFEPFEVVLRHRNEWLSTVDSAH</sequence>
<evidence type="ECO:0000256" key="2">
    <source>
        <dbReference type="ARBA" id="ARBA00023315"/>
    </source>
</evidence>
<dbReference type="CDD" id="cd04301">
    <property type="entry name" value="NAT_SF"/>
    <property type="match status" value="1"/>
</dbReference>
<dbReference type="OrthoDB" id="9799092at2"/>
<accession>A0A427SU92</accession>
<dbReference type="PANTHER" id="PTHR43877">
    <property type="entry name" value="AMINOALKYLPHOSPHONATE N-ACETYLTRANSFERASE-RELATED-RELATED"/>
    <property type="match status" value="1"/>
</dbReference>
<keyword evidence="2" id="KW-0012">Acyltransferase</keyword>
<gene>
    <name evidence="4" type="ORF">EIY87_46770</name>
</gene>
<dbReference type="RefSeq" id="WP_125316554.1">
    <property type="nucleotide sequence ID" value="NZ_RSEC01000066.1"/>
</dbReference>
<dbReference type="SUPFAM" id="SSF55729">
    <property type="entry name" value="Acyl-CoA N-acyltransferases (Nat)"/>
    <property type="match status" value="1"/>
</dbReference>
<evidence type="ECO:0000313" key="5">
    <source>
        <dbReference type="Proteomes" id="UP000267081"/>
    </source>
</evidence>
<reference evidence="4 5" key="1">
    <citation type="submission" date="2018-12" db="EMBL/GenBank/DDBJ databases">
        <title>Amycolatopsis eburnea sp. nov. actinomycete associate with arbuscular mycorrhiza fungal spore.</title>
        <authorList>
            <person name="Lumyong S."/>
            <person name="Chaiya L."/>
        </authorList>
    </citation>
    <scope>NUCLEOTIDE SEQUENCE [LARGE SCALE GENOMIC DNA]</scope>
    <source>
        <strain evidence="4 5">GLM-1</strain>
    </source>
</reference>
<dbReference type="Pfam" id="PF00583">
    <property type="entry name" value="Acetyltransf_1"/>
    <property type="match status" value="1"/>
</dbReference>
<dbReference type="InterPro" id="IPR050832">
    <property type="entry name" value="Bact_Acetyltransf"/>
</dbReference>
<dbReference type="Gene3D" id="3.40.630.30">
    <property type="match status" value="1"/>
</dbReference>
<dbReference type="InterPro" id="IPR016181">
    <property type="entry name" value="Acyl_CoA_acyltransferase"/>
</dbReference>
<dbReference type="Proteomes" id="UP000267081">
    <property type="component" value="Unassembled WGS sequence"/>
</dbReference>
<evidence type="ECO:0000259" key="3">
    <source>
        <dbReference type="PROSITE" id="PS51186"/>
    </source>
</evidence>